<organism evidence="1 2">
    <name type="scientific">Vitis vinifera</name>
    <name type="common">Grape</name>
    <dbReference type="NCBI Taxonomy" id="29760"/>
    <lineage>
        <taxon>Eukaryota</taxon>
        <taxon>Viridiplantae</taxon>
        <taxon>Streptophyta</taxon>
        <taxon>Embryophyta</taxon>
        <taxon>Tracheophyta</taxon>
        <taxon>Spermatophyta</taxon>
        <taxon>Magnoliopsida</taxon>
        <taxon>eudicotyledons</taxon>
        <taxon>Gunneridae</taxon>
        <taxon>Pentapetalae</taxon>
        <taxon>rosids</taxon>
        <taxon>Vitales</taxon>
        <taxon>Vitaceae</taxon>
        <taxon>Viteae</taxon>
        <taxon>Vitis</taxon>
    </lineage>
</organism>
<dbReference type="EMBL" id="QGNW01002098">
    <property type="protein sequence ID" value="RVW25367.1"/>
    <property type="molecule type" value="Genomic_DNA"/>
</dbReference>
<dbReference type="Proteomes" id="UP000288805">
    <property type="component" value="Unassembled WGS sequence"/>
</dbReference>
<dbReference type="AlphaFoldDB" id="A0A438CQ89"/>
<evidence type="ECO:0000313" key="2">
    <source>
        <dbReference type="Proteomes" id="UP000288805"/>
    </source>
</evidence>
<name>A0A438CQ89_VITVI</name>
<evidence type="ECO:0000313" key="1">
    <source>
        <dbReference type="EMBL" id="RVW25367.1"/>
    </source>
</evidence>
<reference evidence="1 2" key="1">
    <citation type="journal article" date="2018" name="PLoS Genet.">
        <title>Population sequencing reveals clonal diversity and ancestral inbreeding in the grapevine cultivar Chardonnay.</title>
        <authorList>
            <person name="Roach M.J."/>
            <person name="Johnson D.L."/>
            <person name="Bohlmann J."/>
            <person name="van Vuuren H.J."/>
            <person name="Jones S.J."/>
            <person name="Pretorius I.S."/>
            <person name="Schmidt S.A."/>
            <person name="Borneman A.R."/>
        </authorList>
    </citation>
    <scope>NUCLEOTIDE SEQUENCE [LARGE SCALE GENOMIC DNA]</scope>
    <source>
        <strain evidence="2">cv. Chardonnay</strain>
        <tissue evidence="1">Leaf</tissue>
    </source>
</reference>
<proteinExistence type="predicted"/>
<sequence>MFLEREDEGGERELGRKLRILNEEDGENDQGKTWFYLLVPRFPCHCEFVSKAASTSVLCCSRPASSWQYEMAIEFHRGHGRLQLLICFCSFPRRKMLHEYFTRKEREEVWRMMAEGRNEEAKKKQHRNWRWPTEFSRQSQWSLIVLDDTHIPFLDHVLTILAETSNGSRMILTTHKISLPPNSEPRVILTYCDYEEMRRVEHCFTHALKRAYPRNC</sequence>
<comment type="caution">
    <text evidence="1">The sequence shown here is derived from an EMBL/GenBank/DDBJ whole genome shotgun (WGS) entry which is preliminary data.</text>
</comment>
<accession>A0A438CQ89</accession>
<gene>
    <name evidence="1" type="ORF">CK203_108175</name>
</gene>
<protein>
    <submittedName>
        <fullName evidence="1">Uncharacterized protein</fullName>
    </submittedName>
</protein>